<dbReference type="InterPro" id="IPR021518">
    <property type="entry name" value="DUF3181"/>
</dbReference>
<evidence type="ECO:0000313" key="2">
    <source>
        <dbReference type="Proteomes" id="UP000664844"/>
    </source>
</evidence>
<gene>
    <name evidence="1" type="ORF">J0895_07310</name>
</gene>
<reference evidence="1 2" key="1">
    <citation type="submission" date="2021-03" db="EMBL/GenBank/DDBJ databases">
        <title>Metabolic Capacity of the Antarctic Cyanobacterium Phormidium pseudopriestleyi that Sustains Oxygenic Photosynthesis in the Presence of Hydrogen Sulfide.</title>
        <authorList>
            <person name="Lumian J.E."/>
            <person name="Jungblut A.D."/>
            <person name="Dillon M.L."/>
            <person name="Hawes I."/>
            <person name="Doran P.T."/>
            <person name="Mackey T.J."/>
            <person name="Dick G.J."/>
            <person name="Grettenberger C.L."/>
            <person name="Sumner D.Y."/>
        </authorList>
    </citation>
    <scope>NUCLEOTIDE SEQUENCE [LARGE SCALE GENOMIC DNA]</scope>
    <source>
        <strain evidence="1 2">FRX01</strain>
    </source>
</reference>
<organism evidence="1 2">
    <name type="scientific">Phormidium pseudopriestleyi FRX01</name>
    <dbReference type="NCBI Taxonomy" id="1759528"/>
    <lineage>
        <taxon>Bacteria</taxon>
        <taxon>Bacillati</taxon>
        <taxon>Cyanobacteriota</taxon>
        <taxon>Cyanophyceae</taxon>
        <taxon>Oscillatoriophycideae</taxon>
        <taxon>Oscillatoriales</taxon>
        <taxon>Oscillatoriaceae</taxon>
        <taxon>Phormidium</taxon>
    </lineage>
</organism>
<comment type="caution">
    <text evidence="1">The sequence shown here is derived from an EMBL/GenBank/DDBJ whole genome shotgun (WGS) entry which is preliminary data.</text>
</comment>
<dbReference type="RefSeq" id="WP_207087451.1">
    <property type="nucleotide sequence ID" value="NZ_JAFLQW010000202.1"/>
</dbReference>
<proteinExistence type="predicted"/>
<evidence type="ECO:0000313" key="1">
    <source>
        <dbReference type="EMBL" id="MBO0348910.1"/>
    </source>
</evidence>
<name>A0ABS3FP76_9CYAN</name>
<accession>A0ABS3FP76</accession>
<dbReference type="Pfam" id="PF11378">
    <property type="entry name" value="DUF3181"/>
    <property type="match status" value="1"/>
</dbReference>
<keyword evidence="2" id="KW-1185">Reference proteome</keyword>
<dbReference type="Proteomes" id="UP000664844">
    <property type="component" value="Unassembled WGS sequence"/>
</dbReference>
<protein>
    <submittedName>
        <fullName evidence="1">DUF3181 family protein</fullName>
    </submittedName>
</protein>
<dbReference type="EMBL" id="JAFLQW010000202">
    <property type="protein sequence ID" value="MBO0348910.1"/>
    <property type="molecule type" value="Genomic_DNA"/>
</dbReference>
<sequence length="103" mass="11469">MANSSNTEKIETLAAQIADRVYIDVAKWRLRLDDAHLHTLLAEQLYPLVSENAAVNESDVSKVLAGINVNLGGGRRQIPLIDLIPTGEQMDLLSILEEYQREL</sequence>